<name>A0A345P5Y2_9GAMM</name>
<evidence type="ECO:0000259" key="1">
    <source>
        <dbReference type="Pfam" id="PF13439"/>
    </source>
</evidence>
<evidence type="ECO:0000313" key="3">
    <source>
        <dbReference type="Proteomes" id="UP000253940"/>
    </source>
</evidence>
<evidence type="ECO:0000313" key="2">
    <source>
        <dbReference type="EMBL" id="AXI02691.1"/>
    </source>
</evidence>
<gene>
    <name evidence="2" type="ORF">HYN46_07510</name>
</gene>
<dbReference type="Proteomes" id="UP000253940">
    <property type="component" value="Chromosome"/>
</dbReference>
<keyword evidence="3" id="KW-1185">Reference proteome</keyword>
<proteinExistence type="predicted"/>
<dbReference type="Gene3D" id="3.40.50.2000">
    <property type="entry name" value="Glycogen Phosphorylase B"/>
    <property type="match status" value="1"/>
</dbReference>
<accession>A0A345P5Y2</accession>
<reference evidence="2 3" key="1">
    <citation type="submission" date="2018-07" db="EMBL/GenBank/DDBJ databases">
        <title>Genome sequencing of Moraxellaceae gen. HYN0046.</title>
        <authorList>
            <person name="Kim M."/>
            <person name="Yi H."/>
        </authorList>
    </citation>
    <scope>NUCLEOTIDE SEQUENCE [LARGE SCALE GENOMIC DNA]</scope>
    <source>
        <strain evidence="2 3">HYN0046</strain>
    </source>
</reference>
<dbReference type="SUPFAM" id="SSF53756">
    <property type="entry name" value="UDP-Glycosyltransferase/glycogen phosphorylase"/>
    <property type="match status" value="1"/>
</dbReference>
<feature type="domain" description="Glycosyltransferase subfamily 4-like N-terminal" evidence="1">
    <location>
        <begin position="15"/>
        <end position="145"/>
    </location>
</feature>
<dbReference type="InterPro" id="IPR028098">
    <property type="entry name" value="Glyco_trans_4-like_N"/>
</dbReference>
<dbReference type="OrthoDB" id="8993606at2"/>
<dbReference type="Pfam" id="PF13439">
    <property type="entry name" value="Glyco_transf_4"/>
    <property type="match status" value="1"/>
</dbReference>
<dbReference type="GO" id="GO:0016757">
    <property type="term" value="F:glycosyltransferase activity"/>
    <property type="evidence" value="ECO:0007669"/>
    <property type="project" value="UniProtKB-ARBA"/>
</dbReference>
<organism evidence="2 3">
    <name type="scientific">Aquirhabdus parva</name>
    <dbReference type="NCBI Taxonomy" id="2283318"/>
    <lineage>
        <taxon>Bacteria</taxon>
        <taxon>Pseudomonadati</taxon>
        <taxon>Pseudomonadota</taxon>
        <taxon>Gammaproteobacteria</taxon>
        <taxon>Moraxellales</taxon>
        <taxon>Moraxellaceae</taxon>
        <taxon>Aquirhabdus</taxon>
    </lineage>
</organism>
<protein>
    <recommendedName>
        <fullName evidence="1">Glycosyltransferase subfamily 4-like N-terminal domain-containing protein</fullName>
    </recommendedName>
</protein>
<dbReference type="EMBL" id="CP031222">
    <property type="protein sequence ID" value="AXI02691.1"/>
    <property type="molecule type" value="Genomic_DNA"/>
</dbReference>
<dbReference type="KEGG" id="mbah:HYN46_07510"/>
<dbReference type="RefSeq" id="WP_114898801.1">
    <property type="nucleotide sequence ID" value="NZ_CP031222.1"/>
</dbReference>
<dbReference type="AlphaFoldDB" id="A0A345P5Y2"/>
<sequence>MASILMTNLILAERSGTEIATVELAYALKGRGHRVAIYSPSLGPTAHRARVLGIPVTNRIESIGFVPDIIHGHHNTALTVALIRFPKTPAIFVCHDSSTPYDAAPPLVSRIGAYIAIDHACRDRMVLDGVPDTKIQIIANAVNLDLFKPRIDYAITPKSALVVTKLNTDYVAEIKKACDLRGIELSVVGVGVGKVVDDLAIRFQKADVVFGYSRSAIEAAATGAMVIMTDGSGYGGILSSNMIEEWPNCNLGRRHFLNKHVSSEDILTALDSYNVEELKKISYIVREKVDLNALALKWETLYEEVISSPKRLVNPAHDDALLASYVAHMTFNVAEKYSDDDMERYAVYRFDAANPRLKTLVGKKTKSALTTTGVAGFLLFGPYIPLKNGYYRVKIFGNITFLNEQDYVDVTIERGMKKLIKVPLSHVPSSDLIVDIPLYLNESATDIEIRINVSADSRLEVYSIEISPVDHELQESEFNLNQYIA</sequence>